<evidence type="ECO:0008006" key="3">
    <source>
        <dbReference type="Google" id="ProtNLM"/>
    </source>
</evidence>
<comment type="caution">
    <text evidence="1">The sequence shown here is derived from an EMBL/GenBank/DDBJ whole genome shotgun (WGS) entry which is preliminary data.</text>
</comment>
<organism evidence="1 2">
    <name type="scientific">Natrinema saccharevitans</name>
    <dbReference type="NCBI Taxonomy" id="301967"/>
    <lineage>
        <taxon>Archaea</taxon>
        <taxon>Methanobacteriati</taxon>
        <taxon>Methanobacteriota</taxon>
        <taxon>Stenosarchaea group</taxon>
        <taxon>Halobacteria</taxon>
        <taxon>Halobacteriales</taxon>
        <taxon>Natrialbaceae</taxon>
        <taxon>Natrinema</taxon>
    </lineage>
</organism>
<evidence type="ECO:0000313" key="2">
    <source>
        <dbReference type="Proteomes" id="UP000189370"/>
    </source>
</evidence>
<evidence type="ECO:0000313" key="1">
    <source>
        <dbReference type="EMBL" id="OLZ39552.1"/>
    </source>
</evidence>
<gene>
    <name evidence="1" type="ORF">A6E15_00490</name>
</gene>
<name>A0A1S8ASA4_9EURY</name>
<dbReference type="EMBL" id="LWLN01000001">
    <property type="protein sequence ID" value="OLZ39552.1"/>
    <property type="molecule type" value="Genomic_DNA"/>
</dbReference>
<proteinExistence type="predicted"/>
<dbReference type="STRING" id="301967.A6E15_00490"/>
<dbReference type="Proteomes" id="UP000189370">
    <property type="component" value="Unassembled WGS sequence"/>
</dbReference>
<keyword evidence="2" id="KW-1185">Reference proteome</keyword>
<protein>
    <recommendedName>
        <fullName evidence="3">DUF1102 domain-containing protein</fullName>
    </recommendedName>
</protein>
<reference evidence="2" key="1">
    <citation type="submission" date="2016-04" db="EMBL/GenBank/DDBJ databases">
        <authorList>
            <person name="Chen S.-C."/>
            <person name="Lai M.-C."/>
        </authorList>
    </citation>
    <scope>NUCLEOTIDE SEQUENCE [LARGE SCALE GENOMIC DNA]</scope>
    <source>
        <strain evidence="2">AB14</strain>
    </source>
</reference>
<dbReference type="AlphaFoldDB" id="A0A1S8ASA4"/>
<dbReference type="RefSeq" id="WP_076142901.1">
    <property type="nucleotide sequence ID" value="NZ_LWLN01000001.1"/>
</dbReference>
<accession>A0A1S8ASA4</accession>
<sequence length="187" mass="18933">MKRRNVVLGLGTIVAGGGAALGTGAFSSVEAERTVTVETAGDANAFLALTPASGASEYVDDSGDTIEIDITGNSEGADGINQNALTSFDELVTVTNQGTNDVNSITLTIQGDNGEDELLTPTPTSFGDGDFPDNGNASALAPGEAVSFGLDIELRADQIDDTVAAYDNGDIDSANFEPAILIDATAA</sequence>
<dbReference type="OrthoDB" id="175085at2157"/>